<organism>
    <name type="scientific">Branchiostoma floridae</name>
    <name type="common">Florida lancelet</name>
    <name type="synonym">Amphioxus</name>
    <dbReference type="NCBI Taxonomy" id="7739"/>
    <lineage>
        <taxon>Eukaryota</taxon>
        <taxon>Metazoa</taxon>
        <taxon>Chordata</taxon>
        <taxon>Cephalochordata</taxon>
        <taxon>Leptocardii</taxon>
        <taxon>Amphioxiformes</taxon>
        <taxon>Branchiostomatidae</taxon>
        <taxon>Branchiostoma</taxon>
    </lineage>
</organism>
<keyword evidence="1 3" id="KW-0245">EGF-like domain</keyword>
<evidence type="ECO:0000256" key="1">
    <source>
        <dbReference type="ARBA" id="ARBA00022536"/>
    </source>
</evidence>
<dbReference type="InterPro" id="IPR000742">
    <property type="entry name" value="EGF"/>
</dbReference>
<feature type="disulfide bond" evidence="3">
    <location>
        <begin position="9"/>
        <end position="18"/>
    </location>
</feature>
<comment type="caution">
    <text evidence="3">Lacks conserved residue(s) required for the propagation of feature annotation.</text>
</comment>
<dbReference type="PANTHER" id="PTHR24043">
    <property type="entry name" value="SCAVENGER RECEPTOR CLASS F"/>
    <property type="match status" value="1"/>
</dbReference>
<feature type="domain" description="EGF-like" evidence="4">
    <location>
        <begin position="1"/>
        <end position="19"/>
    </location>
</feature>
<reference evidence="5" key="1">
    <citation type="journal article" date="2008" name="Nature">
        <title>The amphioxus genome and the evolution of the chordate karyotype.</title>
        <authorList>
            <consortium name="US DOE Joint Genome Institute (JGI-PGF)"/>
            <person name="Putnam N.H."/>
            <person name="Butts T."/>
            <person name="Ferrier D.E.K."/>
            <person name="Furlong R.F."/>
            <person name="Hellsten U."/>
            <person name="Kawashima T."/>
            <person name="Robinson-Rechavi M."/>
            <person name="Shoguchi E."/>
            <person name="Terry A."/>
            <person name="Yu J.-K."/>
            <person name="Benito-Gutierrez E.L."/>
            <person name="Dubchak I."/>
            <person name="Garcia-Fernandez J."/>
            <person name="Gibson-Brown J.J."/>
            <person name="Grigoriev I.V."/>
            <person name="Horton A.C."/>
            <person name="de Jong P.J."/>
            <person name="Jurka J."/>
            <person name="Kapitonov V.V."/>
            <person name="Kohara Y."/>
            <person name="Kuroki Y."/>
            <person name="Lindquist E."/>
            <person name="Lucas S."/>
            <person name="Osoegawa K."/>
            <person name="Pennacchio L.A."/>
            <person name="Salamov A.A."/>
            <person name="Satou Y."/>
            <person name="Sauka-Spengler T."/>
            <person name="Schmutz J."/>
            <person name="Shin-I T."/>
            <person name="Toyoda A."/>
            <person name="Bronner-Fraser M."/>
            <person name="Fujiyama A."/>
            <person name="Holland L.Z."/>
            <person name="Holland P.W.H."/>
            <person name="Satoh N."/>
            <person name="Rokhsar D.S."/>
        </authorList>
    </citation>
    <scope>NUCLEOTIDE SEQUENCE [LARGE SCALE GENOMIC DNA]</scope>
    <source>
        <strain evidence="5">S238N-H82</strain>
        <tissue evidence="5">Testes</tissue>
    </source>
</reference>
<feature type="disulfide bond" evidence="3">
    <location>
        <begin position="135"/>
        <end position="144"/>
    </location>
</feature>
<dbReference type="SMART" id="SM00181">
    <property type="entry name" value="EGF"/>
    <property type="match status" value="4"/>
</dbReference>
<name>C3Y1U8_BRAFL</name>
<dbReference type="PROSITE" id="PS50026">
    <property type="entry name" value="EGF_3"/>
    <property type="match status" value="2"/>
</dbReference>
<feature type="non-terminal residue" evidence="5">
    <location>
        <position position="192"/>
    </location>
</feature>
<dbReference type="AlphaFoldDB" id="C3Y1U8"/>
<dbReference type="InterPro" id="IPR013111">
    <property type="entry name" value="EGF_extracell"/>
</dbReference>
<feature type="domain" description="EGF-like" evidence="4">
    <location>
        <begin position="102"/>
        <end position="145"/>
    </location>
</feature>
<proteinExistence type="predicted"/>
<dbReference type="PANTHER" id="PTHR24043:SF8">
    <property type="entry name" value="EGF-LIKE DOMAIN-CONTAINING PROTEIN"/>
    <property type="match status" value="1"/>
</dbReference>
<dbReference type="eggNOG" id="KOG1218">
    <property type="taxonomic scope" value="Eukaryota"/>
</dbReference>
<accession>C3Y1U8</accession>
<sequence>DQESGNCTCHEGYWGTDCSNLCPGGTINTCNSHGTCNPSNGQCECDAAWSETTDCSTCAPGWEGDDCSKSCYFGTPSPTDNSCVCTEGYWGEACDNLCPGGPDNSCNGNGECDIVTGQCVCEENWQGDGTYQCTCYPGYYGHDCSSACPGGSDNACYGHGVCQQTGLCVCEENWKGLLDCSSCSDGWNGTDC</sequence>
<dbReference type="Gene3D" id="2.170.300.10">
    <property type="entry name" value="Tie2 ligand-binding domain superfamily"/>
    <property type="match status" value="2"/>
</dbReference>
<evidence type="ECO:0000256" key="2">
    <source>
        <dbReference type="ARBA" id="ARBA00023157"/>
    </source>
</evidence>
<dbReference type="EMBL" id="GG666480">
    <property type="protein sequence ID" value="EEN65838.1"/>
    <property type="molecule type" value="Genomic_DNA"/>
</dbReference>
<keyword evidence="2 3" id="KW-1015">Disulfide bond</keyword>
<dbReference type="InterPro" id="IPR042635">
    <property type="entry name" value="MEGF10/SREC1/2-like"/>
</dbReference>
<feature type="non-terminal residue" evidence="5">
    <location>
        <position position="1"/>
    </location>
</feature>
<dbReference type="GO" id="GO:0005044">
    <property type="term" value="F:scavenger receptor activity"/>
    <property type="evidence" value="ECO:0007669"/>
    <property type="project" value="InterPro"/>
</dbReference>
<protein>
    <recommendedName>
        <fullName evidence="4">EGF-like domain-containing protein</fullName>
    </recommendedName>
</protein>
<dbReference type="PROSITE" id="PS00022">
    <property type="entry name" value="EGF_1"/>
    <property type="match status" value="3"/>
</dbReference>
<evidence type="ECO:0000259" key="4">
    <source>
        <dbReference type="PROSITE" id="PS50026"/>
    </source>
</evidence>
<evidence type="ECO:0000313" key="5">
    <source>
        <dbReference type="EMBL" id="EEN65838.1"/>
    </source>
</evidence>
<dbReference type="InParanoid" id="C3Y1U8"/>
<gene>
    <name evidence="5" type="ORF">BRAFLDRAFT_139621</name>
</gene>
<dbReference type="Pfam" id="PF07974">
    <property type="entry name" value="EGF_2"/>
    <property type="match status" value="3"/>
</dbReference>
<evidence type="ECO:0000256" key="3">
    <source>
        <dbReference type="PROSITE-ProRule" id="PRU00076"/>
    </source>
</evidence>